<dbReference type="EMBL" id="BJZO01000093">
    <property type="protein sequence ID" value="GEO82629.1"/>
    <property type="molecule type" value="Genomic_DNA"/>
</dbReference>
<dbReference type="EC" id="2.8.1.7" evidence="4"/>
<keyword evidence="17" id="KW-1185">Reference proteome</keyword>
<dbReference type="InterPro" id="IPR015422">
    <property type="entry name" value="PyrdxlP-dep_Trfase_small"/>
</dbReference>
<evidence type="ECO:0000256" key="14">
    <source>
        <dbReference type="RuleBase" id="RU004504"/>
    </source>
</evidence>
<dbReference type="InterPro" id="IPR016454">
    <property type="entry name" value="Cysteine_dSase"/>
</dbReference>
<dbReference type="OrthoDB" id="9808002at2"/>
<dbReference type="GO" id="GO:0051536">
    <property type="term" value="F:iron-sulfur cluster binding"/>
    <property type="evidence" value="ECO:0007669"/>
    <property type="project" value="UniProtKB-KW"/>
</dbReference>
<dbReference type="GO" id="GO:0031071">
    <property type="term" value="F:cysteine desulfurase activity"/>
    <property type="evidence" value="ECO:0007669"/>
    <property type="project" value="UniProtKB-EC"/>
</dbReference>
<dbReference type="SUPFAM" id="SSF53383">
    <property type="entry name" value="PLP-dependent transferases"/>
    <property type="match status" value="1"/>
</dbReference>
<dbReference type="PIRSF" id="PIRSF005572">
    <property type="entry name" value="NifS"/>
    <property type="match status" value="1"/>
</dbReference>
<evidence type="ECO:0000256" key="3">
    <source>
        <dbReference type="ARBA" id="ARBA00006490"/>
    </source>
</evidence>
<dbReference type="Pfam" id="PF00266">
    <property type="entry name" value="Aminotran_5"/>
    <property type="match status" value="1"/>
</dbReference>
<evidence type="ECO:0000256" key="4">
    <source>
        <dbReference type="ARBA" id="ARBA00012239"/>
    </source>
</evidence>
<evidence type="ECO:0000256" key="5">
    <source>
        <dbReference type="ARBA" id="ARBA00013558"/>
    </source>
</evidence>
<evidence type="ECO:0000256" key="12">
    <source>
        <dbReference type="ARBA" id="ARBA00031911"/>
    </source>
</evidence>
<dbReference type="InterPro" id="IPR015421">
    <property type="entry name" value="PyrdxlP-dep_Trfase_major"/>
</dbReference>
<comment type="caution">
    <text evidence="16">The sequence shown here is derived from an EMBL/GenBank/DDBJ whole genome shotgun (WGS) entry which is preliminary data.</text>
</comment>
<keyword evidence="6" id="KW-0808">Transferase</keyword>
<comment type="similarity">
    <text evidence="3">Belongs to the class-V pyridoxal-phosphate-dependent aminotransferase family. NifS/IscS subfamily.</text>
</comment>
<dbReference type="GO" id="GO:0046872">
    <property type="term" value="F:metal ion binding"/>
    <property type="evidence" value="ECO:0007669"/>
    <property type="project" value="UniProtKB-KW"/>
</dbReference>
<evidence type="ECO:0000313" key="16">
    <source>
        <dbReference type="EMBL" id="GEO82629.1"/>
    </source>
</evidence>
<evidence type="ECO:0000256" key="7">
    <source>
        <dbReference type="ARBA" id="ARBA00022723"/>
    </source>
</evidence>
<dbReference type="PANTHER" id="PTHR11601">
    <property type="entry name" value="CYSTEINE DESULFURYLASE FAMILY MEMBER"/>
    <property type="match status" value="1"/>
</dbReference>
<evidence type="ECO:0000256" key="6">
    <source>
        <dbReference type="ARBA" id="ARBA00022679"/>
    </source>
</evidence>
<dbReference type="Gene3D" id="3.90.1150.10">
    <property type="entry name" value="Aspartate Aminotransferase, domain 1"/>
    <property type="match status" value="1"/>
</dbReference>
<evidence type="ECO:0000256" key="9">
    <source>
        <dbReference type="ARBA" id="ARBA00023004"/>
    </source>
</evidence>
<dbReference type="InterPro" id="IPR015424">
    <property type="entry name" value="PyrdxlP-dep_Trfase"/>
</dbReference>
<comment type="cofactor">
    <cofactor evidence="1 14">
        <name>pyridoxal 5'-phosphate</name>
        <dbReference type="ChEBI" id="CHEBI:597326"/>
    </cofactor>
</comment>
<dbReference type="RefSeq" id="WP_147164654.1">
    <property type="nucleotide sequence ID" value="NZ_BJZO01000093.1"/>
</dbReference>
<dbReference type="InterPro" id="IPR000192">
    <property type="entry name" value="Aminotrans_V_dom"/>
</dbReference>
<name>A0A512HB08_9PROT</name>
<keyword evidence="11" id="KW-0535">Nitrogen fixation</keyword>
<organism evidence="16 17">
    <name type="scientific">Pararhodospirillum oryzae</name>
    <dbReference type="NCBI Taxonomy" id="478448"/>
    <lineage>
        <taxon>Bacteria</taxon>
        <taxon>Pseudomonadati</taxon>
        <taxon>Pseudomonadota</taxon>
        <taxon>Alphaproteobacteria</taxon>
        <taxon>Rhodospirillales</taxon>
        <taxon>Rhodospirillaceae</taxon>
        <taxon>Pararhodospirillum</taxon>
    </lineage>
</organism>
<comment type="catalytic activity">
    <reaction evidence="13">
        <text>(sulfur carrier)-H + L-cysteine = (sulfur carrier)-SH + L-alanine</text>
        <dbReference type="Rhea" id="RHEA:43892"/>
        <dbReference type="Rhea" id="RHEA-COMP:14737"/>
        <dbReference type="Rhea" id="RHEA-COMP:14739"/>
        <dbReference type="ChEBI" id="CHEBI:29917"/>
        <dbReference type="ChEBI" id="CHEBI:35235"/>
        <dbReference type="ChEBI" id="CHEBI:57972"/>
        <dbReference type="ChEBI" id="CHEBI:64428"/>
        <dbReference type="EC" id="2.8.1.7"/>
    </reaction>
</comment>
<dbReference type="Gene3D" id="3.40.640.10">
    <property type="entry name" value="Type I PLP-dependent aspartate aminotransferase-like (Major domain)"/>
    <property type="match status" value="1"/>
</dbReference>
<dbReference type="Proteomes" id="UP000321567">
    <property type="component" value="Unassembled WGS sequence"/>
</dbReference>
<sequence>MADRPLLPDLDRAVYLDHAATTPLDPRVAQVLADSARDLFGNPSSLHGPGRRAREAIDGARAQVARLVGSEPDEVVFTASGTEADNLALLGVMAALGPGSHHVITSVIEHPAVLAPLAFLERQGVRVTRLSPGADGVIDPDALARAFTPQTRLVSVMSANNVTGVIQPLADLAALTRDHGALFHTDAVQAVGKIPLDLGTVKVDLLSLSGHKLHGPKGVGALIIRRGVKVHPLVLGGGQERGLRSATENTPGLVALGAAAEIAREEGAGEAVRLVALRERLLDGLSAAVPTVYVIGDRWRRLPGHLCVGFAGQEGEAIRVLLALDEAGIAASSGSACSAHRAAEPSAVLTAMGFDPIRARGALRLTLGRFTTDADIDRLLAVLPGIVRALRPLTSHA</sequence>
<proteinExistence type="inferred from homology"/>
<comment type="function">
    <text evidence="2">Catalyzes the removal of elemental sulfur atoms from cysteine to produce alanine. Seems to participate in the biosynthesis of the nitrogenase metalloclusters by providing the inorganic sulfur required for the Fe-S core formation.</text>
</comment>
<dbReference type="FunFam" id="3.40.640.10:FF:000084">
    <property type="entry name" value="IscS-like cysteine desulfurase"/>
    <property type="match status" value="1"/>
</dbReference>
<keyword evidence="7" id="KW-0479">Metal-binding</keyword>
<keyword evidence="10" id="KW-0411">Iron-sulfur</keyword>
<evidence type="ECO:0000256" key="8">
    <source>
        <dbReference type="ARBA" id="ARBA00022898"/>
    </source>
</evidence>
<dbReference type="PANTHER" id="PTHR11601:SF34">
    <property type="entry name" value="CYSTEINE DESULFURASE"/>
    <property type="match status" value="1"/>
</dbReference>
<dbReference type="PROSITE" id="PS00595">
    <property type="entry name" value="AA_TRANSFER_CLASS_5"/>
    <property type="match status" value="1"/>
</dbReference>
<dbReference type="AlphaFoldDB" id="A0A512HB08"/>
<evidence type="ECO:0000256" key="1">
    <source>
        <dbReference type="ARBA" id="ARBA00001933"/>
    </source>
</evidence>
<keyword evidence="8" id="KW-0663">Pyridoxal phosphate</keyword>
<keyword evidence="9" id="KW-0408">Iron</keyword>
<evidence type="ECO:0000256" key="13">
    <source>
        <dbReference type="ARBA" id="ARBA00050776"/>
    </source>
</evidence>
<evidence type="ECO:0000256" key="11">
    <source>
        <dbReference type="ARBA" id="ARBA00023231"/>
    </source>
</evidence>
<reference evidence="16 17" key="1">
    <citation type="submission" date="2019-07" db="EMBL/GenBank/DDBJ databases">
        <title>Whole genome shotgun sequence of Rhodospirillum oryzae NBRC 107573.</title>
        <authorList>
            <person name="Hosoyama A."/>
            <person name="Uohara A."/>
            <person name="Ohji S."/>
            <person name="Ichikawa N."/>
        </authorList>
    </citation>
    <scope>NUCLEOTIDE SEQUENCE [LARGE SCALE GENOMIC DNA]</scope>
    <source>
        <strain evidence="16 17">NBRC 107573</strain>
    </source>
</reference>
<feature type="domain" description="Aminotransferase class V" evidence="15">
    <location>
        <begin position="14"/>
        <end position="379"/>
    </location>
</feature>
<protein>
    <recommendedName>
        <fullName evidence="5">Cysteine desulfurase</fullName>
        <ecNumber evidence="4">2.8.1.7</ecNumber>
    </recommendedName>
    <alternativeName>
        <fullName evidence="12">Nitrogenase metalloclusters biosynthesis protein NifS</fullName>
    </alternativeName>
</protein>
<evidence type="ECO:0000259" key="15">
    <source>
        <dbReference type="Pfam" id="PF00266"/>
    </source>
</evidence>
<accession>A0A512HB08</accession>
<evidence type="ECO:0000256" key="10">
    <source>
        <dbReference type="ARBA" id="ARBA00023014"/>
    </source>
</evidence>
<dbReference type="InterPro" id="IPR020578">
    <property type="entry name" value="Aminotrans_V_PyrdxlP_BS"/>
</dbReference>
<evidence type="ECO:0000256" key="2">
    <source>
        <dbReference type="ARBA" id="ARBA00003120"/>
    </source>
</evidence>
<gene>
    <name evidence="16" type="ORF">ROR02_27600</name>
</gene>
<evidence type="ECO:0000313" key="17">
    <source>
        <dbReference type="Proteomes" id="UP000321567"/>
    </source>
</evidence>